<gene>
    <name evidence="1" type="ORF">COLO4_36194</name>
</gene>
<protein>
    <submittedName>
        <fullName evidence="1">Uncharacterized protein</fullName>
    </submittedName>
</protein>
<organism evidence="1 2">
    <name type="scientific">Corchorus olitorius</name>
    <dbReference type="NCBI Taxonomy" id="93759"/>
    <lineage>
        <taxon>Eukaryota</taxon>
        <taxon>Viridiplantae</taxon>
        <taxon>Streptophyta</taxon>
        <taxon>Embryophyta</taxon>
        <taxon>Tracheophyta</taxon>
        <taxon>Spermatophyta</taxon>
        <taxon>Magnoliopsida</taxon>
        <taxon>eudicotyledons</taxon>
        <taxon>Gunneridae</taxon>
        <taxon>Pentapetalae</taxon>
        <taxon>rosids</taxon>
        <taxon>malvids</taxon>
        <taxon>Malvales</taxon>
        <taxon>Malvaceae</taxon>
        <taxon>Grewioideae</taxon>
        <taxon>Apeibeae</taxon>
        <taxon>Corchorus</taxon>
    </lineage>
</organism>
<keyword evidence="2" id="KW-1185">Reference proteome</keyword>
<accession>A0A1R3GAP3</accession>
<comment type="caution">
    <text evidence="1">The sequence shown here is derived from an EMBL/GenBank/DDBJ whole genome shotgun (WGS) entry which is preliminary data.</text>
</comment>
<evidence type="ECO:0000313" key="1">
    <source>
        <dbReference type="EMBL" id="OMO55117.1"/>
    </source>
</evidence>
<dbReference type="Proteomes" id="UP000187203">
    <property type="component" value="Unassembled WGS sequence"/>
</dbReference>
<evidence type="ECO:0000313" key="2">
    <source>
        <dbReference type="Proteomes" id="UP000187203"/>
    </source>
</evidence>
<reference evidence="2" key="1">
    <citation type="submission" date="2013-09" db="EMBL/GenBank/DDBJ databases">
        <title>Corchorus olitorius genome sequencing.</title>
        <authorList>
            <person name="Alam M."/>
            <person name="Haque M.S."/>
            <person name="Islam M.S."/>
            <person name="Emdad E.M."/>
            <person name="Islam M.M."/>
            <person name="Ahmed B."/>
            <person name="Halim A."/>
            <person name="Hossen Q.M.M."/>
            <person name="Hossain M.Z."/>
            <person name="Ahmed R."/>
            <person name="Khan M.M."/>
            <person name="Islam R."/>
            <person name="Rashid M.M."/>
            <person name="Khan S.A."/>
            <person name="Rahman M.S."/>
            <person name="Alam M."/>
            <person name="Yahiya A.S."/>
            <person name="Khan M.S."/>
            <person name="Azam M.S."/>
            <person name="Haque T."/>
            <person name="Lashkar M.Z.H."/>
            <person name="Akhand A.I."/>
            <person name="Morshed G."/>
            <person name="Roy S."/>
            <person name="Uddin K.S."/>
            <person name="Rabeya T."/>
            <person name="Hossain A.S."/>
            <person name="Chowdhury A."/>
            <person name="Snigdha A.R."/>
            <person name="Mortoza M.S."/>
            <person name="Matin S.A."/>
            <person name="Hoque S.M.E."/>
            <person name="Islam M.K."/>
            <person name="Roy D.K."/>
            <person name="Haider R."/>
            <person name="Moosa M.M."/>
            <person name="Elias S.M."/>
            <person name="Hasan A.M."/>
            <person name="Jahan S."/>
            <person name="Shafiuddin M."/>
            <person name="Mahmood N."/>
            <person name="Shommy N.S."/>
        </authorList>
    </citation>
    <scope>NUCLEOTIDE SEQUENCE [LARGE SCALE GENOMIC DNA]</scope>
    <source>
        <strain evidence="2">cv. O-4</strain>
    </source>
</reference>
<dbReference type="AlphaFoldDB" id="A0A1R3GAP3"/>
<sequence length="100" mass="12043">MIMFHLKHIQFKVSRRNIIGHCNVQNTLTLSNVYTFHNVHWWQCNLNWFQAFILYIKTQQFGARNNPQIKLSIAGNRILKTYRFLQIEADPRCTPRINLR</sequence>
<proteinExistence type="predicted"/>
<dbReference type="EMBL" id="AWUE01023046">
    <property type="protein sequence ID" value="OMO55117.1"/>
    <property type="molecule type" value="Genomic_DNA"/>
</dbReference>
<name>A0A1R3GAP3_9ROSI</name>